<feature type="compositionally biased region" description="Pro residues" evidence="1">
    <location>
        <begin position="138"/>
        <end position="169"/>
    </location>
</feature>
<reference evidence="3 4" key="1">
    <citation type="submission" date="2019-03" db="EMBL/GenBank/DDBJ databases">
        <title>Sequencing the genomes of 1000 actinobacteria strains.</title>
        <authorList>
            <person name="Klenk H.-P."/>
        </authorList>
    </citation>
    <scope>NUCLEOTIDE SEQUENCE [LARGE SCALE GENOMIC DNA]</scope>
    <source>
        <strain evidence="3 4">DSM 43805</strain>
    </source>
</reference>
<sequence length="236" mass="25364">MWTLDELVERVREALEAEYPGAPNGRVRDLPDRRAIRWYSTIGLVDKPLGMRGRTALYGPRHLQQLVAIKRRQAEGLTLAQIQEELTAVSPAALTEISHVPPRLLVTIDDNALEHHAERARFWADPLPETHPPETHPPRPTPPGHGRPSHDPVPPAASPADVPKPPASRPPAARRSAATTQAFTGVALGGDVLLLVPGPVSDRDRDAIAEAAAPLLDLLTARGLTSADGLIDGSPS</sequence>
<dbReference type="Gene3D" id="1.10.1660.10">
    <property type="match status" value="1"/>
</dbReference>
<keyword evidence="3" id="KW-0238">DNA-binding</keyword>
<proteinExistence type="predicted"/>
<dbReference type="AlphaFoldDB" id="A0A4R6K012"/>
<keyword evidence="4" id="KW-1185">Reference proteome</keyword>
<dbReference type="GO" id="GO:0006355">
    <property type="term" value="P:regulation of DNA-templated transcription"/>
    <property type="evidence" value="ECO:0007669"/>
    <property type="project" value="InterPro"/>
</dbReference>
<comment type="caution">
    <text evidence="3">The sequence shown here is derived from an EMBL/GenBank/DDBJ whole genome shotgun (WGS) entry which is preliminary data.</text>
</comment>
<evidence type="ECO:0000313" key="3">
    <source>
        <dbReference type="EMBL" id="TDO42523.1"/>
    </source>
</evidence>
<dbReference type="Proteomes" id="UP000294901">
    <property type="component" value="Unassembled WGS sequence"/>
</dbReference>
<dbReference type="InterPro" id="IPR009061">
    <property type="entry name" value="DNA-bd_dom_put_sf"/>
</dbReference>
<name>A0A4R6K012_9ACTN</name>
<dbReference type="OrthoDB" id="3830374at2"/>
<evidence type="ECO:0000313" key="4">
    <source>
        <dbReference type="Proteomes" id="UP000294901"/>
    </source>
</evidence>
<evidence type="ECO:0000259" key="2">
    <source>
        <dbReference type="Pfam" id="PF13411"/>
    </source>
</evidence>
<feature type="region of interest" description="Disordered" evidence="1">
    <location>
        <begin position="123"/>
        <end position="179"/>
    </location>
</feature>
<evidence type="ECO:0000256" key="1">
    <source>
        <dbReference type="SAM" id="MobiDB-lite"/>
    </source>
</evidence>
<dbReference type="InterPro" id="IPR000551">
    <property type="entry name" value="MerR-type_HTH_dom"/>
</dbReference>
<dbReference type="SUPFAM" id="SSF46955">
    <property type="entry name" value="Putative DNA-binding domain"/>
    <property type="match status" value="1"/>
</dbReference>
<organism evidence="3 4">
    <name type="scientific">Paractinoplanes brasiliensis</name>
    <dbReference type="NCBI Taxonomy" id="52695"/>
    <lineage>
        <taxon>Bacteria</taxon>
        <taxon>Bacillati</taxon>
        <taxon>Actinomycetota</taxon>
        <taxon>Actinomycetes</taxon>
        <taxon>Micromonosporales</taxon>
        <taxon>Micromonosporaceae</taxon>
        <taxon>Paractinoplanes</taxon>
    </lineage>
</organism>
<dbReference type="RefSeq" id="WP_133876398.1">
    <property type="nucleotide sequence ID" value="NZ_BOMD01000088.1"/>
</dbReference>
<accession>A0A4R6K012</accession>
<protein>
    <submittedName>
        <fullName evidence="3">DNA-binding transcriptional MerR regulator</fullName>
    </submittedName>
</protein>
<feature type="domain" description="HTH merR-type" evidence="2">
    <location>
        <begin position="33"/>
        <end position="87"/>
    </location>
</feature>
<dbReference type="EMBL" id="SNWR01000001">
    <property type="protein sequence ID" value="TDO42523.1"/>
    <property type="molecule type" value="Genomic_DNA"/>
</dbReference>
<dbReference type="Pfam" id="PF13411">
    <property type="entry name" value="MerR_1"/>
    <property type="match status" value="1"/>
</dbReference>
<dbReference type="GO" id="GO:0003677">
    <property type="term" value="F:DNA binding"/>
    <property type="evidence" value="ECO:0007669"/>
    <property type="project" value="UniProtKB-KW"/>
</dbReference>
<gene>
    <name evidence="3" type="ORF">C8E87_6296</name>
</gene>